<reference evidence="17 18" key="1">
    <citation type="journal article" date="2014" name="Nat. Commun.">
        <title>The rainbow trout genome provides novel insights into evolution after whole-genome duplication in vertebrates.</title>
        <authorList>
            <person name="Berthelot C."/>
            <person name="Brunet F."/>
            <person name="Chalopin D."/>
            <person name="Juanchich A."/>
            <person name="Bernard M."/>
            <person name="Noel B."/>
            <person name="Bento P."/>
            <person name="Da Silva C."/>
            <person name="Labadie K."/>
            <person name="Alberti A."/>
            <person name="Aury J.M."/>
            <person name="Louis A."/>
            <person name="Dehais P."/>
            <person name="Bardou P."/>
            <person name="Montfort J."/>
            <person name="Klopp C."/>
            <person name="Cabau C."/>
            <person name="Gaspin C."/>
            <person name="Thorgaard G.H."/>
            <person name="Boussaha M."/>
            <person name="Quillet E."/>
            <person name="Guyomard R."/>
            <person name="Galiana D."/>
            <person name="Bobe J."/>
            <person name="Volff J.N."/>
            <person name="Genet C."/>
            <person name="Wincker P."/>
            <person name="Jaillon O."/>
            <person name="Roest Crollius H."/>
            <person name="Guiguen Y."/>
        </authorList>
    </citation>
    <scope>NUCLEOTIDE SEQUENCE [LARGE SCALE GENOMIC DNA]</scope>
</reference>
<dbReference type="GO" id="GO:0035804">
    <property type="term" value="F:structural constituent of egg coat"/>
    <property type="evidence" value="ECO:0007669"/>
    <property type="project" value="UniProtKB-UniRule"/>
</dbReference>
<feature type="domain" description="ZP" evidence="16">
    <location>
        <begin position="86"/>
        <end position="359"/>
    </location>
</feature>
<dbReference type="InterPro" id="IPR001507">
    <property type="entry name" value="ZP_dom"/>
</dbReference>
<evidence type="ECO:0000256" key="9">
    <source>
        <dbReference type="ARBA" id="ARBA00022729"/>
    </source>
</evidence>
<keyword evidence="13" id="KW-0325">Glycoprotein</keyword>
<evidence type="ECO:0000313" key="18">
    <source>
        <dbReference type="Proteomes" id="UP000193380"/>
    </source>
</evidence>
<dbReference type="Proteomes" id="UP000193380">
    <property type="component" value="Chromosome 28"/>
</dbReference>
<dbReference type="GO" id="GO:0035805">
    <property type="term" value="C:egg coat"/>
    <property type="evidence" value="ECO:0007669"/>
    <property type="project" value="UniProtKB-SubCell"/>
</dbReference>
<dbReference type="GO" id="GO:2000344">
    <property type="term" value="P:positive regulation of acrosome reaction"/>
    <property type="evidence" value="ECO:0007669"/>
    <property type="project" value="UniProtKB-UniRule"/>
</dbReference>
<dbReference type="Pfam" id="PF23344">
    <property type="entry name" value="ZP-N"/>
    <property type="match status" value="1"/>
</dbReference>
<dbReference type="STRING" id="8022.A0A060WT70"/>
<dbReference type="Gene3D" id="2.60.40.4100">
    <property type="entry name" value="Zona pellucida, ZP-C domain"/>
    <property type="match status" value="1"/>
</dbReference>
<dbReference type="GO" id="GO:0035803">
    <property type="term" value="P:egg coat formation"/>
    <property type="evidence" value="ECO:0007669"/>
    <property type="project" value="UniProtKB-UniRule"/>
</dbReference>
<dbReference type="InterPro" id="IPR048290">
    <property type="entry name" value="ZP_chr"/>
</dbReference>
<dbReference type="InterPro" id="IPR055355">
    <property type="entry name" value="ZP-C"/>
</dbReference>
<evidence type="ECO:0000256" key="11">
    <source>
        <dbReference type="ARBA" id="ARBA00023136"/>
    </source>
</evidence>
<evidence type="ECO:0000256" key="13">
    <source>
        <dbReference type="ARBA" id="ARBA00023180"/>
    </source>
</evidence>
<keyword evidence="11" id="KW-0472">Membrane</keyword>
<dbReference type="SMART" id="SM00241">
    <property type="entry name" value="ZP"/>
    <property type="match status" value="1"/>
</dbReference>
<keyword evidence="8" id="KW-0812">Transmembrane</keyword>
<evidence type="ECO:0000256" key="8">
    <source>
        <dbReference type="ARBA" id="ARBA00022692"/>
    </source>
</evidence>
<keyword evidence="6 14" id="KW-0272">Extracellular matrix</keyword>
<evidence type="ECO:0000256" key="10">
    <source>
        <dbReference type="ARBA" id="ARBA00022989"/>
    </source>
</evidence>
<dbReference type="PROSITE" id="PS51034">
    <property type="entry name" value="ZP_2"/>
    <property type="match status" value="1"/>
</dbReference>
<evidence type="ECO:0000256" key="15">
    <source>
        <dbReference type="SAM" id="MobiDB-lite"/>
    </source>
</evidence>
<gene>
    <name evidence="17" type="ORF">GSONMT00034383001</name>
</gene>
<evidence type="ECO:0000256" key="14">
    <source>
        <dbReference type="RuleBase" id="RU367066"/>
    </source>
</evidence>
<dbReference type="FunFam" id="2.60.40.3210:FF:000001">
    <property type="entry name" value="Zona pellucida sperm-binding protein 3"/>
    <property type="match status" value="1"/>
</dbReference>
<evidence type="ECO:0000256" key="1">
    <source>
        <dbReference type="ARBA" id="ARBA00004498"/>
    </source>
</evidence>
<evidence type="ECO:0000256" key="4">
    <source>
        <dbReference type="ARBA" id="ARBA00022475"/>
    </source>
</evidence>
<evidence type="ECO:0000256" key="12">
    <source>
        <dbReference type="ARBA" id="ARBA00023157"/>
    </source>
</evidence>
<dbReference type="PANTHER" id="PTHR11576">
    <property type="entry name" value="ZONA PELLUCIDA SPERM-BINDING PROTEIN 3"/>
    <property type="match status" value="1"/>
</dbReference>
<evidence type="ECO:0000256" key="2">
    <source>
        <dbReference type="ARBA" id="ARBA00006735"/>
    </source>
</evidence>
<sequence length="511" mass="56792">MFVIRFKQFSESAKPPNYIQIASSQMEFMQKSPWWVATLLSISFLSDCYQPFNPRGYSYKDVSQAQSFKPSEEPTSPPRPRTVLVKCHEDSLEVVVKADLFDIGILVDGSDLHLGSNQMGSKGVEDSCSAVPTGEAEFIIFAQLTACGTKLAFMETELVYSNILSYSPAPSSGVVRFELAVIPIECHYGRRYAVDSAALAPTWIPFASTVTAEDHLQFSLRLITDDWRSERGSNVYFLGDTIHLEAAVTMGNHMPFRVYVEHCVATATPDADSNPRHNFIEYYGCLTDAQLTGSNSRYMPRVQDDKLHIMLDAFRFYQKDSNLASAHSCIFITCHLKAVPAMFSVKSRSRACSFIENSWRSADGNDQICISCVVSKRFAEPTAPMTRTNTKTTTPKPNSSSFRIRPGQRTEQLQKVEPRSKKPYSGSWKRGTDTTEEWSKTTILGPLIVVPTKEVISLATDSTTLRSKLTPGETSDSVAVHPKELQEATTDISMGTGGTCKSKDRKCTLSE</sequence>
<dbReference type="GO" id="GO:0032190">
    <property type="term" value="F:acrosin binding"/>
    <property type="evidence" value="ECO:0007669"/>
    <property type="project" value="TreeGrafter"/>
</dbReference>
<dbReference type="GO" id="GO:0007339">
    <property type="term" value="P:binding of sperm to zona pellucida"/>
    <property type="evidence" value="ECO:0007669"/>
    <property type="project" value="UniProtKB-UniRule"/>
</dbReference>
<dbReference type="InterPro" id="IPR042235">
    <property type="entry name" value="ZP-C_dom"/>
</dbReference>
<proteinExistence type="inferred from homology"/>
<evidence type="ECO:0000256" key="5">
    <source>
        <dbReference type="ARBA" id="ARBA00022525"/>
    </source>
</evidence>
<keyword evidence="9 14" id="KW-0732">Signal</keyword>
<name>A0A060WT70_ONCMY</name>
<evidence type="ECO:0000256" key="7">
    <source>
        <dbReference type="ARBA" id="ARBA00022685"/>
    </source>
</evidence>
<accession>A0A060WT70</accession>
<evidence type="ECO:0000256" key="3">
    <source>
        <dbReference type="ARBA" id="ARBA00017980"/>
    </source>
</evidence>
<comment type="subcellular location">
    <subcellularLocation>
        <location evidence="1">Secreted</location>
        <location evidence="1">Extracellular space</location>
        <location evidence="1">Extracellular matrix</location>
    </subcellularLocation>
    <subcellularLocation>
        <location evidence="14">Zona pellucida</location>
    </subcellularLocation>
    <subcellularLocation>
        <location evidence="14">Cell membrane</location>
        <topology evidence="14">Single-pass type I membrane protein</topology>
    </subcellularLocation>
</comment>
<evidence type="ECO:0000313" key="17">
    <source>
        <dbReference type="EMBL" id="CDQ67785.1"/>
    </source>
</evidence>
<comment type="PTM">
    <text evidence="14">Proteolytically cleaved before the transmembrane segment to yield the secreted ectodomain incorporated in the zona pellucida.</text>
</comment>
<keyword evidence="10" id="KW-1133">Transmembrane helix</keyword>
<feature type="compositionally biased region" description="Basic and acidic residues" evidence="15">
    <location>
        <begin position="501"/>
        <end position="511"/>
    </location>
</feature>
<feature type="region of interest" description="Disordered" evidence="15">
    <location>
        <begin position="383"/>
        <end position="435"/>
    </location>
</feature>
<dbReference type="PRINTS" id="PR00023">
    <property type="entry name" value="ZPELLUCIDA"/>
</dbReference>
<keyword evidence="4 14" id="KW-1003">Cell membrane</keyword>
<comment type="function">
    <text evidence="14">Component of the zona pellucida, an extracellular matrix surrounding oocytes which mediates sperm binding, induction of the acrosome reaction and prevents post-fertilization polyspermy. The zona pellucida is composed of 3 to 4 glycoproteins, ZP1, ZP2, ZP3, and ZP4. ZP3 is essential for sperm binding and zona matrix formation.</text>
</comment>
<keyword evidence="12 14" id="KW-1015">Disulfide bond</keyword>
<comment type="similarity">
    <text evidence="2 14">Belongs to the ZP domain family. ZPC subfamily.</text>
</comment>
<dbReference type="Pfam" id="PF00100">
    <property type="entry name" value="Zona_pellucida"/>
    <property type="match status" value="1"/>
</dbReference>
<dbReference type="PANTHER" id="PTHR11576:SF2">
    <property type="entry name" value="ZONA PELLUCIDA SPERM-BINDING PROTEIN 3"/>
    <property type="match status" value="1"/>
</dbReference>
<dbReference type="EMBL" id="FR904596">
    <property type="protein sequence ID" value="CDQ67785.1"/>
    <property type="molecule type" value="Genomic_DNA"/>
</dbReference>
<dbReference type="InterPro" id="IPR055356">
    <property type="entry name" value="ZP-N"/>
</dbReference>
<dbReference type="FunFam" id="2.60.40.4100:FF:000002">
    <property type="entry name" value="Zona pellucida sperm-binding protein 3"/>
    <property type="match status" value="1"/>
</dbReference>
<feature type="region of interest" description="Disordered" evidence="15">
    <location>
        <begin position="490"/>
        <end position="511"/>
    </location>
</feature>
<comment type="domain">
    <text evidence="14">The ZP domain is involved in the polymerization of the ZP proteins to form the zona pellucida.</text>
</comment>
<feature type="compositionally biased region" description="Low complexity" evidence="15">
    <location>
        <begin position="383"/>
        <end position="398"/>
    </location>
</feature>
<dbReference type="Gene3D" id="2.60.40.3210">
    <property type="entry name" value="Zona pellucida, ZP-N domain"/>
    <property type="match status" value="1"/>
</dbReference>
<dbReference type="PaxDb" id="8022-A0A060WT70"/>
<dbReference type="AlphaFoldDB" id="A0A060WT70"/>
<dbReference type="GO" id="GO:0005886">
    <property type="term" value="C:plasma membrane"/>
    <property type="evidence" value="ECO:0007669"/>
    <property type="project" value="UniProtKB-SubCell"/>
</dbReference>
<protein>
    <recommendedName>
        <fullName evidence="3 14">Zona pellucida sperm-binding protein 3</fullName>
    </recommendedName>
</protein>
<keyword evidence="7 14" id="KW-0165">Cleavage on pair of basic residues</keyword>
<evidence type="ECO:0000256" key="6">
    <source>
        <dbReference type="ARBA" id="ARBA00022530"/>
    </source>
</evidence>
<organism evidence="17 18">
    <name type="scientific">Oncorhynchus mykiss</name>
    <name type="common">Rainbow trout</name>
    <name type="synonym">Salmo gairdneri</name>
    <dbReference type="NCBI Taxonomy" id="8022"/>
    <lineage>
        <taxon>Eukaryota</taxon>
        <taxon>Metazoa</taxon>
        <taxon>Chordata</taxon>
        <taxon>Craniata</taxon>
        <taxon>Vertebrata</taxon>
        <taxon>Euteleostomi</taxon>
        <taxon>Actinopterygii</taxon>
        <taxon>Neopterygii</taxon>
        <taxon>Teleostei</taxon>
        <taxon>Protacanthopterygii</taxon>
        <taxon>Salmoniformes</taxon>
        <taxon>Salmonidae</taxon>
        <taxon>Salmoninae</taxon>
        <taxon>Oncorhynchus</taxon>
    </lineage>
</organism>
<keyword evidence="5 14" id="KW-0964">Secreted</keyword>
<evidence type="ECO:0000259" key="16">
    <source>
        <dbReference type="PROSITE" id="PS51034"/>
    </source>
</evidence>